<comment type="caution">
    <text evidence="8">The sequence shown here is derived from an EMBL/GenBank/DDBJ whole genome shotgun (WGS) entry which is preliminary data.</text>
</comment>
<feature type="transmembrane region" description="Helical" evidence="6">
    <location>
        <begin position="95"/>
        <end position="114"/>
    </location>
</feature>
<dbReference type="InterPro" id="IPR037185">
    <property type="entry name" value="EmrE-like"/>
</dbReference>
<feature type="transmembrane region" description="Helical" evidence="6">
    <location>
        <begin position="238"/>
        <end position="254"/>
    </location>
</feature>
<keyword evidence="3 6" id="KW-0812">Transmembrane</keyword>
<keyword evidence="9" id="KW-1185">Reference proteome</keyword>
<feature type="transmembrane region" description="Helical" evidence="6">
    <location>
        <begin position="121"/>
        <end position="139"/>
    </location>
</feature>
<evidence type="ECO:0000256" key="6">
    <source>
        <dbReference type="SAM" id="Phobius"/>
    </source>
</evidence>
<dbReference type="PANTHER" id="PTHR32322:SF2">
    <property type="entry name" value="EAMA DOMAIN-CONTAINING PROTEIN"/>
    <property type="match status" value="1"/>
</dbReference>
<proteinExistence type="inferred from homology"/>
<keyword evidence="5 6" id="KW-0472">Membrane</keyword>
<evidence type="ECO:0000256" key="1">
    <source>
        <dbReference type="ARBA" id="ARBA00004127"/>
    </source>
</evidence>
<feature type="transmembrane region" description="Helical" evidence="6">
    <location>
        <begin position="63"/>
        <end position="83"/>
    </location>
</feature>
<protein>
    <submittedName>
        <fullName evidence="8">EamA family transporter</fullName>
    </submittedName>
</protein>
<organism evidence="8 9">
    <name type="scientific">Paenibacillus phoenicis</name>
    <dbReference type="NCBI Taxonomy" id="554117"/>
    <lineage>
        <taxon>Bacteria</taxon>
        <taxon>Bacillati</taxon>
        <taxon>Bacillota</taxon>
        <taxon>Bacilli</taxon>
        <taxon>Bacillales</taxon>
        <taxon>Paenibacillaceae</taxon>
        <taxon>Paenibacillus</taxon>
    </lineage>
</organism>
<feature type="transmembrane region" description="Helical" evidence="6">
    <location>
        <begin position="174"/>
        <end position="193"/>
    </location>
</feature>
<comment type="similarity">
    <text evidence="2">Belongs to the EamA transporter family.</text>
</comment>
<feature type="domain" description="EamA" evidence="7">
    <location>
        <begin position="9"/>
        <end position="135"/>
    </location>
</feature>
<evidence type="ECO:0000256" key="3">
    <source>
        <dbReference type="ARBA" id="ARBA00022692"/>
    </source>
</evidence>
<dbReference type="SUPFAM" id="SSF103481">
    <property type="entry name" value="Multidrug resistance efflux transporter EmrE"/>
    <property type="match status" value="2"/>
</dbReference>
<sequence length="303" mass="33192">MNIYKYTGLLLLTTFLMGTAYPAAKLGMMHTTPLMLMGLRFLFAGGLLAVFSAKRPQPRGAKSWLQILLLGLFQSVGVMRFTAYSMRWITSGESAIISSTSPLMLILWGALMGTAYRVRQWFGVVIGFIGVVITFGIHLSVNPGMVFALAGAASFTVATLIINHIGPAFDKRVLAAYQMLLGGVMLLIFSFAGEKPSFELNLTSASVVLWLVLFCSIIQFTIWFYLLSHSDPGKTSSFLFLVPIFSVICSWLLLGEQIAWYVYVGGALTCVGVFLVNWQGSSNSQPAEENLSGTLQMQEEMEA</sequence>
<feature type="domain" description="EamA" evidence="7">
    <location>
        <begin position="143"/>
        <end position="277"/>
    </location>
</feature>
<gene>
    <name evidence="8" type="ORF">U9M73_10450</name>
</gene>
<evidence type="ECO:0000313" key="8">
    <source>
        <dbReference type="EMBL" id="MEA3570417.1"/>
    </source>
</evidence>
<dbReference type="EMBL" id="JAYERP010000001">
    <property type="protein sequence ID" value="MEA3570417.1"/>
    <property type="molecule type" value="Genomic_DNA"/>
</dbReference>
<evidence type="ECO:0000256" key="4">
    <source>
        <dbReference type="ARBA" id="ARBA00022989"/>
    </source>
</evidence>
<evidence type="ECO:0000256" key="5">
    <source>
        <dbReference type="ARBA" id="ARBA00023136"/>
    </source>
</evidence>
<feature type="transmembrane region" description="Helical" evidence="6">
    <location>
        <begin position="205"/>
        <end position="226"/>
    </location>
</feature>
<evidence type="ECO:0000256" key="2">
    <source>
        <dbReference type="ARBA" id="ARBA00007362"/>
    </source>
</evidence>
<evidence type="ECO:0000259" key="7">
    <source>
        <dbReference type="Pfam" id="PF00892"/>
    </source>
</evidence>
<dbReference type="Proteomes" id="UP001292216">
    <property type="component" value="Unassembled WGS sequence"/>
</dbReference>
<feature type="transmembrane region" description="Helical" evidence="6">
    <location>
        <begin position="145"/>
        <end position="162"/>
    </location>
</feature>
<comment type="subcellular location">
    <subcellularLocation>
        <location evidence="1">Endomembrane system</location>
        <topology evidence="1">Multi-pass membrane protein</topology>
    </subcellularLocation>
</comment>
<accession>A0ABU5PKR9</accession>
<reference evidence="8 9" key="1">
    <citation type="submission" date="2023-12" db="EMBL/GenBank/DDBJ databases">
        <title>Whole genome sequencing of Paenibacillus phoenicis isolated from the Phoenix Mars Lander spacecraft assembly facility.</title>
        <authorList>
            <person name="Garcia A."/>
            <person name="Venkateswaran K."/>
        </authorList>
    </citation>
    <scope>NUCLEOTIDE SEQUENCE [LARGE SCALE GENOMIC DNA]</scope>
    <source>
        <strain evidence="8 9">3PO2SA</strain>
    </source>
</reference>
<feature type="transmembrane region" description="Helical" evidence="6">
    <location>
        <begin position="32"/>
        <end position="51"/>
    </location>
</feature>
<evidence type="ECO:0000313" key="9">
    <source>
        <dbReference type="Proteomes" id="UP001292216"/>
    </source>
</evidence>
<dbReference type="RefSeq" id="WP_323077212.1">
    <property type="nucleotide sequence ID" value="NZ_CBCSKM010000013.1"/>
</dbReference>
<keyword evidence="4 6" id="KW-1133">Transmembrane helix</keyword>
<name>A0ABU5PKR9_9BACL</name>
<feature type="transmembrane region" description="Helical" evidence="6">
    <location>
        <begin position="260"/>
        <end position="278"/>
    </location>
</feature>
<dbReference type="PANTHER" id="PTHR32322">
    <property type="entry name" value="INNER MEMBRANE TRANSPORTER"/>
    <property type="match status" value="1"/>
</dbReference>
<dbReference type="InterPro" id="IPR050638">
    <property type="entry name" value="AA-Vitamin_Transporters"/>
</dbReference>
<dbReference type="Pfam" id="PF00892">
    <property type="entry name" value="EamA"/>
    <property type="match status" value="2"/>
</dbReference>
<dbReference type="InterPro" id="IPR000620">
    <property type="entry name" value="EamA_dom"/>
</dbReference>